<keyword evidence="2" id="KW-1185">Reference proteome</keyword>
<proteinExistence type="predicted"/>
<protein>
    <submittedName>
        <fullName evidence="1">Uncharacterized protein</fullName>
    </submittedName>
</protein>
<evidence type="ECO:0000313" key="1">
    <source>
        <dbReference type="EMBL" id="KKO19830.1"/>
    </source>
</evidence>
<gene>
    <name evidence="1" type="ORF">BROFUL_01455</name>
</gene>
<dbReference type="Proteomes" id="UP000034954">
    <property type="component" value="Unassembled WGS sequence"/>
</dbReference>
<name>A0A0M2UW78_9BACT</name>
<evidence type="ECO:0000313" key="2">
    <source>
        <dbReference type="Proteomes" id="UP000034954"/>
    </source>
</evidence>
<dbReference type="EMBL" id="LAQJ01000149">
    <property type="protein sequence ID" value="KKO19830.1"/>
    <property type="molecule type" value="Genomic_DNA"/>
</dbReference>
<accession>A0A0M2UW78</accession>
<organism evidence="1 2">
    <name type="scientific">Candidatus Brocadia fulgida</name>
    <dbReference type="NCBI Taxonomy" id="380242"/>
    <lineage>
        <taxon>Bacteria</taxon>
        <taxon>Pseudomonadati</taxon>
        <taxon>Planctomycetota</taxon>
        <taxon>Candidatus Brocadiia</taxon>
        <taxon>Candidatus Brocadiales</taxon>
        <taxon>Candidatus Brocadiaceae</taxon>
        <taxon>Candidatus Brocadia</taxon>
    </lineage>
</organism>
<reference evidence="1 2" key="1">
    <citation type="journal article" date="2013" name="BMC Microbiol.">
        <title>Identification of the type II cytochrome c maturation pathway in anammox bacteria by comparative genomics.</title>
        <authorList>
            <person name="Ferousi C."/>
            <person name="Speth D.R."/>
            <person name="Reimann J."/>
            <person name="Op den Camp H.J."/>
            <person name="Allen J.W."/>
            <person name="Keltjens J.T."/>
            <person name="Jetten M.S."/>
        </authorList>
    </citation>
    <scope>NUCLEOTIDE SEQUENCE [LARGE SCALE GENOMIC DNA]</scope>
    <source>
        <strain evidence="1">RU1</strain>
    </source>
</reference>
<comment type="caution">
    <text evidence="1">The sequence shown here is derived from an EMBL/GenBank/DDBJ whole genome shotgun (WGS) entry which is preliminary data.</text>
</comment>
<dbReference type="AlphaFoldDB" id="A0A0M2UW78"/>
<sequence length="72" mass="8538">MNALFMLENKATNIPRKSKRYIGVKFDCCHVYTRVYMNKEETAYEGRCPKCLRRIGIKIHKDGVNYRFFSAI</sequence>